<accession>A0ABY8LCS3</accession>
<evidence type="ECO:0000313" key="2">
    <source>
        <dbReference type="Proteomes" id="UP001243420"/>
    </source>
</evidence>
<dbReference type="RefSeq" id="WP_279964470.1">
    <property type="nucleotide sequence ID" value="NZ_CP122537.1"/>
</dbReference>
<dbReference type="EMBL" id="CP122537">
    <property type="protein sequence ID" value="WGH77855.1"/>
    <property type="molecule type" value="Genomic_DNA"/>
</dbReference>
<organism evidence="1 2">
    <name type="scientific">Jannaschia ovalis</name>
    <dbReference type="NCBI Taxonomy" id="3038773"/>
    <lineage>
        <taxon>Bacteria</taxon>
        <taxon>Pseudomonadati</taxon>
        <taxon>Pseudomonadota</taxon>
        <taxon>Alphaproteobacteria</taxon>
        <taxon>Rhodobacterales</taxon>
        <taxon>Roseobacteraceae</taxon>
        <taxon>Jannaschia</taxon>
    </lineage>
</organism>
<reference evidence="1 2" key="1">
    <citation type="submission" date="2023-04" db="EMBL/GenBank/DDBJ databases">
        <title>Jannaschia ovalis sp. nov., a marine bacterium isolated from sea tidal flat.</title>
        <authorList>
            <person name="Kwon D.Y."/>
            <person name="Kim J.-J."/>
        </authorList>
    </citation>
    <scope>NUCLEOTIDE SEQUENCE [LARGE SCALE GENOMIC DNA]</scope>
    <source>
        <strain evidence="1 2">GRR-S6-38</strain>
    </source>
</reference>
<dbReference type="Proteomes" id="UP001243420">
    <property type="component" value="Chromosome"/>
</dbReference>
<dbReference type="InterPro" id="IPR058227">
    <property type="entry name" value="RSP_7527-like"/>
</dbReference>
<gene>
    <name evidence="1" type="ORF">P8627_12535</name>
</gene>
<keyword evidence="2" id="KW-1185">Reference proteome</keyword>
<dbReference type="NCBIfam" id="NF046098">
    <property type="entry name" value="RSP_7527_fam"/>
    <property type="match status" value="1"/>
</dbReference>
<name>A0ABY8LCS3_9RHOB</name>
<protein>
    <submittedName>
        <fullName evidence="1">Uncharacterized protein</fullName>
    </submittedName>
</protein>
<proteinExistence type="predicted"/>
<sequence>MNEFRHIEIERQARALRAAYIRNAAAALVARFRRRPARRAAPV</sequence>
<evidence type="ECO:0000313" key="1">
    <source>
        <dbReference type="EMBL" id="WGH77855.1"/>
    </source>
</evidence>